<dbReference type="Proteomes" id="UP001389717">
    <property type="component" value="Unassembled WGS sequence"/>
</dbReference>
<evidence type="ECO:0000313" key="2">
    <source>
        <dbReference type="Proteomes" id="UP001389717"/>
    </source>
</evidence>
<sequence>MKCIDEWYEVKGNEVHHIGVENFLQLEDKKIFNGVLDSDFIYEMAFGTEGYIKASVFSAEEPKRFKYLIKMEIHDNFPSYYCISDDSSYMEFVKNRLSPLLEFYRVNKDLS</sequence>
<dbReference type="EMBL" id="JBBYAF010000022">
    <property type="protein sequence ID" value="MEL3973053.1"/>
    <property type="molecule type" value="Genomic_DNA"/>
</dbReference>
<protein>
    <submittedName>
        <fullName evidence="1">Uncharacterized protein</fullName>
    </submittedName>
</protein>
<gene>
    <name evidence="1" type="ORF">AAEO50_12275</name>
</gene>
<keyword evidence="2" id="KW-1185">Reference proteome</keyword>
<dbReference type="RefSeq" id="WP_341983986.1">
    <property type="nucleotide sequence ID" value="NZ_JBBYAF010000022.1"/>
</dbReference>
<comment type="caution">
    <text evidence="1">The sequence shown here is derived from an EMBL/GenBank/DDBJ whole genome shotgun (WGS) entry which is preliminary data.</text>
</comment>
<accession>A0ABU9KDW3</accession>
<reference evidence="1 2" key="1">
    <citation type="submission" date="2024-04" db="EMBL/GenBank/DDBJ databases">
        <title>Bacillus oryzaecorticis sp. nov., a moderately halophilic bacterium isolated from rice husks.</title>
        <authorList>
            <person name="Zhu H.-S."/>
        </authorList>
    </citation>
    <scope>NUCLEOTIDE SEQUENCE [LARGE SCALE GENOMIC DNA]</scope>
    <source>
        <strain evidence="1 2">ZC255</strain>
    </source>
</reference>
<evidence type="ECO:0000313" key="1">
    <source>
        <dbReference type="EMBL" id="MEL3973053.1"/>
    </source>
</evidence>
<proteinExistence type="predicted"/>
<name>A0ABU9KDW3_9BACI</name>
<organism evidence="1 2">
    <name type="scientific">Rossellomorea oryzaecorticis</name>
    <dbReference type="NCBI Taxonomy" id="1396505"/>
    <lineage>
        <taxon>Bacteria</taxon>
        <taxon>Bacillati</taxon>
        <taxon>Bacillota</taxon>
        <taxon>Bacilli</taxon>
        <taxon>Bacillales</taxon>
        <taxon>Bacillaceae</taxon>
        <taxon>Rossellomorea</taxon>
    </lineage>
</organism>